<accession>A0A368L0H9</accession>
<comment type="caution">
    <text evidence="2">The sequence shown here is derived from an EMBL/GenBank/DDBJ whole genome shotgun (WGS) entry which is preliminary data.</text>
</comment>
<reference evidence="2 3" key="1">
    <citation type="journal article" date="2018" name="Int. J. Syst. Evol. Microbiol.">
        <title>Parvibium lacunae gen. nov., sp. nov., a new member of the family Alcaligenaceae isolated from a freshwater pond.</title>
        <authorList>
            <person name="Chen W.M."/>
            <person name="Xie P.B."/>
            <person name="Hsu M.Y."/>
            <person name="Sheu S.Y."/>
        </authorList>
    </citation>
    <scope>NUCLEOTIDE SEQUENCE [LARGE SCALE GENOMIC DNA]</scope>
    <source>
        <strain evidence="2 3">KMB9</strain>
    </source>
</reference>
<organism evidence="2 3">
    <name type="scientific">Parvibium lacunae</name>
    <dbReference type="NCBI Taxonomy" id="1888893"/>
    <lineage>
        <taxon>Bacteria</taxon>
        <taxon>Pseudomonadati</taxon>
        <taxon>Pseudomonadota</taxon>
        <taxon>Betaproteobacteria</taxon>
        <taxon>Burkholderiales</taxon>
        <taxon>Alcaligenaceae</taxon>
        <taxon>Parvibium</taxon>
    </lineage>
</organism>
<dbReference type="EMBL" id="QPGB01000005">
    <property type="protein sequence ID" value="RCS56791.1"/>
    <property type="molecule type" value="Genomic_DNA"/>
</dbReference>
<sequence>MPSNPSQSASLILNHALRTWSARPGGQAALLFLCRQLSSRRRSRLTEATPLSTDASDWTLDEVMTALKFMPNDLSFLVCRQLLTDLSLLVLPLDVCLGDKQDSRHKTPIDCSPGLEKTFLNVVNEADLAELEALTAHLSEVEQRLQQQKAVVHMLRQSRLQTLS</sequence>
<evidence type="ECO:0000313" key="3">
    <source>
        <dbReference type="Proteomes" id="UP000252357"/>
    </source>
</evidence>
<gene>
    <name evidence="2" type="ORF">DU000_10650</name>
</gene>
<evidence type="ECO:0000313" key="2">
    <source>
        <dbReference type="EMBL" id="RCS56791.1"/>
    </source>
</evidence>
<dbReference type="RefSeq" id="WP_114403394.1">
    <property type="nucleotide sequence ID" value="NZ_QPGB01000005.1"/>
</dbReference>
<protein>
    <submittedName>
        <fullName evidence="2">Uncharacterized protein</fullName>
    </submittedName>
</protein>
<keyword evidence="1" id="KW-0175">Coiled coil</keyword>
<name>A0A368L0H9_9BURK</name>
<dbReference type="Proteomes" id="UP000252357">
    <property type="component" value="Unassembled WGS sequence"/>
</dbReference>
<dbReference type="AlphaFoldDB" id="A0A368L0H9"/>
<keyword evidence="3" id="KW-1185">Reference proteome</keyword>
<feature type="coiled-coil region" evidence="1">
    <location>
        <begin position="124"/>
        <end position="158"/>
    </location>
</feature>
<evidence type="ECO:0000256" key="1">
    <source>
        <dbReference type="SAM" id="Coils"/>
    </source>
</evidence>
<proteinExistence type="predicted"/>